<evidence type="ECO:0000256" key="2">
    <source>
        <dbReference type="ARBA" id="ARBA00022801"/>
    </source>
</evidence>
<name>A0ABX6R5Q6_9VIBR</name>
<dbReference type="Pfam" id="PF00293">
    <property type="entry name" value="NUDIX"/>
    <property type="match status" value="1"/>
</dbReference>
<feature type="domain" description="Nudix hydrolase" evidence="3">
    <location>
        <begin position="1"/>
        <end position="130"/>
    </location>
</feature>
<evidence type="ECO:0000256" key="1">
    <source>
        <dbReference type="ARBA" id="ARBA00001946"/>
    </source>
</evidence>
<dbReference type="PROSITE" id="PS51462">
    <property type="entry name" value="NUDIX"/>
    <property type="match status" value="1"/>
</dbReference>
<dbReference type="Proteomes" id="UP000515264">
    <property type="component" value="Chromosome 2"/>
</dbReference>
<dbReference type="SUPFAM" id="SSF55811">
    <property type="entry name" value="Nudix"/>
    <property type="match status" value="1"/>
</dbReference>
<dbReference type="EMBL" id="CP046269">
    <property type="protein sequence ID" value="QMV16881.1"/>
    <property type="molecule type" value="Genomic_DNA"/>
</dbReference>
<evidence type="ECO:0000313" key="4">
    <source>
        <dbReference type="EMBL" id="QMV16881.1"/>
    </source>
</evidence>
<protein>
    <submittedName>
        <fullName evidence="4">Pyrimidine (Deoxy)nucleoside triphosphate pyrophosphohydrolase</fullName>
    </submittedName>
</protein>
<dbReference type="PANTHER" id="PTHR43046">
    <property type="entry name" value="GDP-MANNOSE MANNOSYL HYDROLASE"/>
    <property type="match status" value="1"/>
</dbReference>
<dbReference type="InterPro" id="IPR000086">
    <property type="entry name" value="NUDIX_hydrolase_dom"/>
</dbReference>
<gene>
    <name evidence="4" type="ORF">Vspart_04300</name>
</gene>
<organism evidence="4 5">
    <name type="scientific">Vibrio spartinae</name>
    <dbReference type="NCBI Taxonomy" id="1918945"/>
    <lineage>
        <taxon>Bacteria</taxon>
        <taxon>Pseudomonadati</taxon>
        <taxon>Pseudomonadota</taxon>
        <taxon>Gammaproteobacteria</taxon>
        <taxon>Vibrionales</taxon>
        <taxon>Vibrionaceae</taxon>
        <taxon>Vibrio</taxon>
    </lineage>
</organism>
<dbReference type="Gene3D" id="3.90.79.10">
    <property type="entry name" value="Nucleoside Triphosphate Pyrophosphohydrolase"/>
    <property type="match status" value="1"/>
</dbReference>
<dbReference type="InterPro" id="IPR015797">
    <property type="entry name" value="NUDIX_hydrolase-like_dom_sf"/>
</dbReference>
<keyword evidence="5" id="KW-1185">Reference proteome</keyword>
<keyword evidence="2" id="KW-0378">Hydrolase</keyword>
<comment type="cofactor">
    <cofactor evidence="1">
        <name>Mg(2+)</name>
        <dbReference type="ChEBI" id="CHEBI:18420"/>
    </cofactor>
</comment>
<evidence type="ECO:0000313" key="5">
    <source>
        <dbReference type="Proteomes" id="UP000515264"/>
    </source>
</evidence>
<evidence type="ECO:0000259" key="3">
    <source>
        <dbReference type="PROSITE" id="PS51462"/>
    </source>
</evidence>
<dbReference type="PANTHER" id="PTHR43046:SF2">
    <property type="entry name" value="8-OXO-DGTP DIPHOSPHATASE-RELATED"/>
    <property type="match status" value="1"/>
</dbReference>
<dbReference type="RefSeq" id="WP_182288811.1">
    <property type="nucleotide sequence ID" value="NZ_CP046269.1"/>
</dbReference>
<proteinExistence type="predicted"/>
<accession>A0ABX6R5Q6</accession>
<sequence>MSNEIDKLAWLYIKNNRVLMARSKGKDKFYLPGGKREDGEDDKSALIREIKEELSVDIIPESLEYVDTFTAQADGKPSGTLVRLTCYQSNFHGECKPAAEIEEIDWICYQEKERCSLAAKVVLDALKLQHILD</sequence>
<dbReference type="CDD" id="cd04690">
    <property type="entry name" value="NUDIX_Hydrolase"/>
    <property type="match status" value="1"/>
</dbReference>
<reference evidence="4 5" key="1">
    <citation type="journal article" date="2020" name="J. Nat. Prod.">
        <title>Genomics-Metabolomics Profiling Disclosed Marine Vibrio spartinae 3.6 as a Producer of a New Branched Side Chain Prodigiosin.</title>
        <authorList>
            <person name="Vitale G.A."/>
            <person name="Sciarretta M."/>
            <person name="Palma Esposito F."/>
            <person name="January G.G."/>
            <person name="Giaccio M."/>
            <person name="Bunk B."/>
            <person name="Sproer C."/>
            <person name="Bajerski F."/>
            <person name="Power D."/>
            <person name="Festa C."/>
            <person name="Monti M.C."/>
            <person name="D'Auria M.V."/>
            <person name="de Pascale D."/>
        </authorList>
    </citation>
    <scope>NUCLEOTIDE SEQUENCE [LARGE SCALE GENOMIC DNA]</scope>
    <source>
        <strain evidence="4 5">3.6</strain>
    </source>
</reference>